<dbReference type="OrthoDB" id="407410at2759"/>
<dbReference type="InterPro" id="IPR036866">
    <property type="entry name" value="RibonucZ/Hydroxyglut_hydro"/>
</dbReference>
<dbReference type="Gene3D" id="1.20.58.1420">
    <property type="entry name" value="Dsl1p vesicle tethering complex, Tip20p subunit, domain B"/>
    <property type="match status" value="1"/>
</dbReference>
<evidence type="ECO:0000256" key="1">
    <source>
        <dbReference type="SAM" id="Coils"/>
    </source>
</evidence>
<sequence length="1412" mass="158164">MVWFRAVFSRTINLHETTPIRRKVCFGFSAIAEGMWRINLMADRKKSFPEIFSKVVVKFQLGRIAMVACNGSTMLITGIAQGSSQHVSNITTQVSIDREYDANKLKPRARTHIHCRRPTSNHRTPFTRFAILPKAALTAPRPYLLSMPSGTVRTNPSPNIEFIFHGTGTSSSVPNIACITADPITCEVCNTYQHALVADQLQTCGSTLTPEGQKNKRRNTGGILRVLDENQATSKVVVIDVGKTFLSAAYDLFPRYGLRRIDAVILTHPHADEVQKSFRYLVAKEFATGGGDVSPRMARRYLVLNMIHGYQIPEFRWHIIKENESFRVDGVDFDITPIAVHHGRLFTSETEENGNMSTPNDTPIPSGTTTPARAPDNSTTLNSSRPSSERSSAEITEQRGPADALNGNGPKLSPKLKPTTIARLAPSNHASADKPKPYWCFGFIFGDFMVYMSDVSYIPEDAWKTIYSKSPKSANSNDLIPGCGRTTQARYKVLVVDCLKLEPHTSHFGLEGALDAAKQVNAQRTYMVGFSHRITHNDWDTIGEYIEGIKLDESRLKRPNVAEALRILPPPGEEGVWIRPAFDGLPWTFAYVVEPGIGVARRVTCTHISFLIKTLLSPPDASLSETRALEYLDSNFSTWESIEKLSSLDAEVQRTFVEARDLEKRLEDSQKSTDSFIYATVQRTGSLLDSAQELSLKRHLIADDILALRDELSPVDPKGKQTLLSELEELHKRIAELEGAKNYLQILERGLQLSEKAVQAIRQSATIVFTTAILDPFRDLSNFVSKADSLLANEDSESETPTIAKFLRDLRSSTWKEIKGVFSNRLVEASEKLSWPLPINLTGSSRSHVEAFQQAFIDLLSLGEAIQTRNGAIDNRNERDGLYSLEALILPIALRFKFHFDGTRPTNRLDKPEWYFTHISNISHEHRGFMEHFIQPLIDKSPFHDINAQNEFTRLLFPILARKIRKSVPQLLAQPSLLAHTIYQALLFDAAVRESGFTLANTWEHREAKQHKVKEWPGVADVILSHKSWFDEWMDAERHFTEHQYNEIITSPDAFGFSNDGNEEFQADIRPTNSARRIKALLEQVTERYQPLPHYNQRARFLITVQVPILEAYYARISSSLDAFETLSSSFVRAVPGALAGQVGAGVDARKLTSGHEGLQRLLKAYASAFAIKGAMEEWGDKLWTEINERSALRAKVDAHPSLPQTAPTSTVEEIHGTLFDELISQYNSLVARAEDMIIRHICSEVEGELKGYFAKYNDEGSIAVPATLVSPLTILTTHLSLLVKTLPSPTSASLYRRIASSIASHILYRSVLHFGRGHIVPSRGAVFAREVHLWIEASQMAMPNRRVEAAWQRLIDSAKLVSIPEGPEFEAAKNAVWRASDEQCVEFAELIGVKSLSRKDMQDALRARSDC</sequence>
<dbReference type="InterPro" id="IPR042042">
    <property type="entry name" value="Tip20p_domB"/>
</dbReference>
<dbReference type="PANTHER" id="PTHR13520">
    <property type="entry name" value="RAD50-INTERACTING PROTEIN 1 RINT-1"/>
    <property type="match status" value="1"/>
</dbReference>
<dbReference type="Proteomes" id="UP000011668">
    <property type="component" value="Unassembled WGS sequence"/>
</dbReference>
<dbReference type="InterPro" id="IPR007528">
    <property type="entry name" value="RINT1_Tip20"/>
</dbReference>
<proteinExistence type="predicted"/>
<evidence type="ECO:0000313" key="4">
    <source>
        <dbReference type="EMBL" id="ELU44598.1"/>
    </source>
</evidence>
<dbReference type="Gene3D" id="3.60.15.10">
    <property type="entry name" value="Ribonuclease Z/Hydroxyacylglutathione hydrolase-like"/>
    <property type="match status" value="2"/>
</dbReference>
<reference evidence="4 5" key="1">
    <citation type="journal article" date="2013" name="Nat. Commun.">
        <title>The evolution and pathogenic mechanisms of the rice sheath blight pathogen.</title>
        <authorList>
            <person name="Zheng A."/>
            <person name="Lin R."/>
            <person name="Xu L."/>
            <person name="Qin P."/>
            <person name="Tang C."/>
            <person name="Ai P."/>
            <person name="Zhang D."/>
            <person name="Liu Y."/>
            <person name="Sun Z."/>
            <person name="Feng H."/>
            <person name="Wang Y."/>
            <person name="Chen Y."/>
            <person name="Liang X."/>
            <person name="Fu R."/>
            <person name="Li Q."/>
            <person name="Zhang J."/>
            <person name="Yu X."/>
            <person name="Xie Z."/>
            <person name="Ding L."/>
            <person name="Guan P."/>
            <person name="Tang J."/>
            <person name="Liang Y."/>
            <person name="Wang S."/>
            <person name="Deng Q."/>
            <person name="Li S."/>
            <person name="Zhu J."/>
            <person name="Wang L."/>
            <person name="Liu H."/>
            <person name="Li P."/>
        </authorList>
    </citation>
    <scope>NUCLEOTIDE SEQUENCE [LARGE SCALE GENOMIC DNA]</scope>
    <source>
        <strain evidence="5">AG-1 IA</strain>
    </source>
</reference>
<gene>
    <name evidence="4" type="ORF">AG1IA_01390</name>
</gene>
<evidence type="ECO:0000259" key="3">
    <source>
        <dbReference type="Pfam" id="PF12706"/>
    </source>
</evidence>
<dbReference type="PROSITE" id="PS51386">
    <property type="entry name" value="RINT1_TIP20"/>
    <property type="match status" value="1"/>
</dbReference>
<accession>L8X6C5</accession>
<dbReference type="GO" id="GO:0006888">
    <property type="term" value="P:endoplasmic reticulum to Golgi vesicle-mediated transport"/>
    <property type="evidence" value="ECO:0007669"/>
    <property type="project" value="InterPro"/>
</dbReference>
<feature type="coiled-coil region" evidence="1">
    <location>
        <begin position="720"/>
        <end position="747"/>
    </location>
</feature>
<feature type="region of interest" description="Disordered" evidence="2">
    <location>
        <begin position="345"/>
        <end position="416"/>
    </location>
</feature>
<dbReference type="Pfam" id="PF04437">
    <property type="entry name" value="RINT1_TIP1"/>
    <property type="match status" value="1"/>
</dbReference>
<dbReference type="EMBL" id="AFRT01000290">
    <property type="protein sequence ID" value="ELU44598.1"/>
    <property type="molecule type" value="Genomic_DNA"/>
</dbReference>
<comment type="caution">
    <text evidence="4">The sequence shown here is derived from an EMBL/GenBank/DDBJ whole genome shotgun (WGS) entry which is preliminary data.</text>
</comment>
<dbReference type="GO" id="GO:0060628">
    <property type="term" value="P:regulation of ER to Golgi vesicle-mediated transport"/>
    <property type="evidence" value="ECO:0007669"/>
    <property type="project" value="TreeGrafter"/>
</dbReference>
<dbReference type="PANTHER" id="PTHR13520:SF0">
    <property type="entry name" value="RAD50-INTERACTING PROTEIN 1"/>
    <property type="match status" value="1"/>
</dbReference>
<dbReference type="InterPro" id="IPR042044">
    <property type="entry name" value="EXOC6PINT-1/Sec15/Tip20_C_dom2"/>
</dbReference>
<name>L8X6C5_THACA</name>
<protein>
    <submittedName>
        <fullName evidence="4">RINT-1 family protein</fullName>
    </submittedName>
</protein>
<organism evidence="4 5">
    <name type="scientific">Thanatephorus cucumeris (strain AG1-IA)</name>
    <name type="common">Rice sheath blight fungus</name>
    <name type="synonym">Rhizoctonia solani</name>
    <dbReference type="NCBI Taxonomy" id="983506"/>
    <lineage>
        <taxon>Eukaryota</taxon>
        <taxon>Fungi</taxon>
        <taxon>Dikarya</taxon>
        <taxon>Basidiomycota</taxon>
        <taxon>Agaricomycotina</taxon>
        <taxon>Agaricomycetes</taxon>
        <taxon>Cantharellales</taxon>
        <taxon>Ceratobasidiaceae</taxon>
        <taxon>Rhizoctonia</taxon>
        <taxon>Rhizoctonia solani AG-1</taxon>
    </lineage>
</organism>
<evidence type="ECO:0000256" key="2">
    <source>
        <dbReference type="SAM" id="MobiDB-lite"/>
    </source>
</evidence>
<feature type="domain" description="Metallo-beta-lactamase" evidence="3">
    <location>
        <begin position="237"/>
        <end position="346"/>
    </location>
</feature>
<keyword evidence="1" id="KW-0175">Coiled coil</keyword>
<dbReference type="GO" id="GO:0006890">
    <property type="term" value="P:retrograde vesicle-mediated transport, Golgi to endoplasmic reticulum"/>
    <property type="evidence" value="ECO:0007669"/>
    <property type="project" value="InterPro"/>
</dbReference>
<evidence type="ECO:0000313" key="5">
    <source>
        <dbReference type="Proteomes" id="UP000011668"/>
    </source>
</evidence>
<feature type="compositionally biased region" description="Polar residues" evidence="2">
    <location>
        <begin position="353"/>
        <end position="382"/>
    </location>
</feature>
<dbReference type="GO" id="GO:0070939">
    <property type="term" value="C:Dsl1/NZR complex"/>
    <property type="evidence" value="ECO:0007669"/>
    <property type="project" value="InterPro"/>
</dbReference>
<dbReference type="Pfam" id="PF12706">
    <property type="entry name" value="Lactamase_B_2"/>
    <property type="match status" value="1"/>
</dbReference>
<dbReference type="SUPFAM" id="SSF56281">
    <property type="entry name" value="Metallo-hydrolase/oxidoreductase"/>
    <property type="match status" value="1"/>
</dbReference>
<dbReference type="InterPro" id="IPR001279">
    <property type="entry name" value="Metallo-B-lactamas"/>
</dbReference>
<keyword evidence="5" id="KW-1185">Reference proteome</keyword>
<dbReference type="HOGENOM" id="CLU_265285_0_0_1"/>
<dbReference type="Gene3D" id="1.20.58.670">
    <property type="entry name" value="Dsl1p vesicle tethering complex, Tip20p subunit, domain D"/>
    <property type="match status" value="1"/>
</dbReference>